<dbReference type="RefSeq" id="WP_310866354.1">
    <property type="nucleotide sequence ID" value="NZ_JAVLSF010000619.1"/>
</dbReference>
<reference evidence="2" key="1">
    <citation type="submission" date="2023-04" db="EMBL/GenBank/DDBJ databases">
        <title>Genomic characterization of faba bean (Vicia faba) microsymbionts in Mexican soils.</title>
        <authorList>
            <person name="Rivera Orduna F.N."/>
            <person name="Guevara-Luna J."/>
            <person name="Yan J."/>
            <person name="Arroyo-Herrera I."/>
            <person name="Li Y."/>
            <person name="Vasquez-Murrieta M.S."/>
            <person name="Wang E.T."/>
        </authorList>
    </citation>
    <scope>NUCLEOTIDE SEQUENCE</scope>
    <source>
        <strain evidence="2">CH26</strain>
    </source>
</reference>
<dbReference type="EMBL" id="JAVLSF010000619">
    <property type="protein sequence ID" value="MDR9778250.1"/>
    <property type="molecule type" value="Genomic_DNA"/>
</dbReference>
<evidence type="ECO:0000313" key="2">
    <source>
        <dbReference type="EMBL" id="MDR9778250.1"/>
    </source>
</evidence>
<accession>A0AAJ2GYP1</accession>
<gene>
    <name evidence="2" type="ORF">RJJ65_37565</name>
</gene>
<name>A0AAJ2GYP1_9HYPH</name>
<feature type="non-terminal residue" evidence="2">
    <location>
        <position position="1"/>
    </location>
</feature>
<proteinExistence type="predicted"/>
<evidence type="ECO:0000313" key="3">
    <source>
        <dbReference type="Proteomes" id="UP001268610"/>
    </source>
</evidence>
<organism evidence="2 3">
    <name type="scientific">Rhizobium hidalgonense</name>
    <dbReference type="NCBI Taxonomy" id="1538159"/>
    <lineage>
        <taxon>Bacteria</taxon>
        <taxon>Pseudomonadati</taxon>
        <taxon>Pseudomonadota</taxon>
        <taxon>Alphaproteobacteria</taxon>
        <taxon>Hyphomicrobiales</taxon>
        <taxon>Rhizobiaceae</taxon>
        <taxon>Rhizobium/Agrobacterium group</taxon>
        <taxon>Rhizobium</taxon>
    </lineage>
</organism>
<keyword evidence="1" id="KW-0812">Transmembrane</keyword>
<keyword evidence="1" id="KW-1133">Transmembrane helix</keyword>
<dbReference type="Proteomes" id="UP001268610">
    <property type="component" value="Unassembled WGS sequence"/>
</dbReference>
<sequence length="66" mass="7585">NNYVVFIAMIIFIFLSGSAVYKLYVNSSCPECGKNFFYKGDNFTNLGFSLYTHKCTNCGYKLKKEE</sequence>
<feature type="transmembrane region" description="Helical" evidence="1">
    <location>
        <begin position="6"/>
        <end position="25"/>
    </location>
</feature>
<dbReference type="AlphaFoldDB" id="A0AAJ2GYP1"/>
<protein>
    <recommendedName>
        <fullName evidence="4">DUF983 domain-containing protein</fullName>
    </recommendedName>
</protein>
<comment type="caution">
    <text evidence="2">The sequence shown here is derived from an EMBL/GenBank/DDBJ whole genome shotgun (WGS) entry which is preliminary data.</text>
</comment>
<evidence type="ECO:0000256" key="1">
    <source>
        <dbReference type="SAM" id="Phobius"/>
    </source>
</evidence>
<evidence type="ECO:0008006" key="4">
    <source>
        <dbReference type="Google" id="ProtNLM"/>
    </source>
</evidence>
<keyword evidence="1" id="KW-0472">Membrane</keyword>